<dbReference type="EMBL" id="MFNE01000019">
    <property type="protein sequence ID" value="OGG96035.1"/>
    <property type="molecule type" value="Genomic_DNA"/>
</dbReference>
<proteinExistence type="predicted"/>
<comment type="caution">
    <text evidence="1">The sequence shown here is derived from an EMBL/GenBank/DDBJ whole genome shotgun (WGS) entry which is preliminary data.</text>
</comment>
<accession>A0A1F6GD53</accession>
<sequence>MDKITLNYEEMVAAYWDSLNTVLRGFNAQGEFLDLWVPDEDGVSSILNLVEAVQETGYNQMELDLTTETAQEIDLARLQEELVALGTVNLEPTATGYRLQVNGLTEGAAFHNLHAAYVAALRQAYQGPSQAGELSAQEGLELVHCTIKGVGLSVLVEPQRKIIQQAKWQGAEGPLEVGMMNACCQVILGLSLLEAADHGVLRLEDYLRDERLRRPAAGIVIPEKVEPAFGLPLELLRGLLSDFRKRTGYDQTINFFVKAYSNAWQALDGAGRKQRLQESLDQFLKDRKLNPKLFEVLSLDEKGRVTLASEVEFGRDQKAQLLLQLERHLDKHLEENLHLYVQELEDKNSKRRKTQENE</sequence>
<gene>
    <name evidence="1" type="ORF">A2527_11975</name>
</gene>
<protein>
    <submittedName>
        <fullName evidence="1">Uncharacterized protein</fullName>
    </submittedName>
</protein>
<dbReference type="AlphaFoldDB" id="A0A1F6GD53"/>
<evidence type="ECO:0000313" key="2">
    <source>
        <dbReference type="Proteomes" id="UP000178449"/>
    </source>
</evidence>
<evidence type="ECO:0000313" key="1">
    <source>
        <dbReference type="EMBL" id="OGG96035.1"/>
    </source>
</evidence>
<dbReference type="STRING" id="1817772.A2527_11975"/>
<dbReference type="Proteomes" id="UP000178449">
    <property type="component" value="Unassembled WGS sequence"/>
</dbReference>
<name>A0A1F6GD53_9PROT</name>
<reference evidence="1 2" key="1">
    <citation type="journal article" date="2016" name="Nat. Commun.">
        <title>Thousands of microbial genomes shed light on interconnected biogeochemical processes in an aquifer system.</title>
        <authorList>
            <person name="Anantharaman K."/>
            <person name="Brown C.T."/>
            <person name="Hug L.A."/>
            <person name="Sharon I."/>
            <person name="Castelle C.J."/>
            <person name="Probst A.J."/>
            <person name="Thomas B.C."/>
            <person name="Singh A."/>
            <person name="Wilkins M.J."/>
            <person name="Karaoz U."/>
            <person name="Brodie E.L."/>
            <person name="Williams K.H."/>
            <person name="Hubbard S.S."/>
            <person name="Banfield J.F."/>
        </authorList>
    </citation>
    <scope>NUCLEOTIDE SEQUENCE [LARGE SCALE GENOMIC DNA]</scope>
</reference>
<organism evidence="1 2">
    <name type="scientific">Candidatus Lambdaproteobacteria bacterium RIFOXYD2_FULL_50_16</name>
    <dbReference type="NCBI Taxonomy" id="1817772"/>
    <lineage>
        <taxon>Bacteria</taxon>
        <taxon>Pseudomonadati</taxon>
        <taxon>Pseudomonadota</taxon>
        <taxon>Candidatus Lambdaproteobacteria</taxon>
    </lineage>
</organism>